<reference evidence="3" key="1">
    <citation type="submission" date="2022-02" db="EMBL/GenBank/DDBJ databases">
        <title>Crop Bioprotection Bacillus Genome Sequencing.</title>
        <authorList>
            <person name="Dunlap C."/>
        </authorList>
    </citation>
    <scope>NUCLEOTIDE SEQUENCE</scope>
    <source>
        <strain evidence="3">T20C14</strain>
    </source>
</reference>
<dbReference type="PRINTS" id="PR00598">
    <property type="entry name" value="HTHMARR"/>
</dbReference>
<dbReference type="Pfam" id="PF01047">
    <property type="entry name" value="MarR"/>
    <property type="match status" value="1"/>
</dbReference>
<comment type="caution">
    <text evidence="3">The sequence shown here is derived from an EMBL/GenBank/DDBJ whole genome shotgun (WGS) entry which is preliminary data.</text>
</comment>
<dbReference type="Gene3D" id="1.10.10.10">
    <property type="entry name" value="Winged helix-like DNA-binding domain superfamily/Winged helix DNA-binding domain"/>
    <property type="match status" value="1"/>
</dbReference>
<proteinExistence type="predicted"/>
<sequence>MILKIKRQASRLNRSPHLRQEEHDTLSKLKRMPIESLNLEAISVATNLYRSAQKLRVKMETEVLSSYQLSWTAFSILYDLWVWGRLETKKLAELSGISTATASNVIKTLEKKNFCVKSADPRDRRHVFAEITPEGKAAIEELYPAFHKGETMLIKGMTKEEQNTLIELLRKANDNLHQS</sequence>
<protein>
    <submittedName>
        <fullName evidence="3">MarR family transcriptional regulator</fullName>
    </submittedName>
</protein>
<evidence type="ECO:0000313" key="3">
    <source>
        <dbReference type="EMBL" id="MCY9282217.1"/>
    </source>
</evidence>
<gene>
    <name evidence="3" type="ORF">MOE73_19340</name>
</gene>
<organism evidence="3 4">
    <name type="scientific">Bacillus haynesii</name>
    <dbReference type="NCBI Taxonomy" id="1925021"/>
    <lineage>
        <taxon>Bacteria</taxon>
        <taxon>Bacillati</taxon>
        <taxon>Bacillota</taxon>
        <taxon>Bacilli</taxon>
        <taxon>Bacillales</taxon>
        <taxon>Bacillaceae</taxon>
        <taxon>Bacillus</taxon>
    </lineage>
</organism>
<dbReference type="InterPro" id="IPR000835">
    <property type="entry name" value="HTH_MarR-typ"/>
</dbReference>
<dbReference type="AlphaFoldDB" id="A0AA90J953"/>
<dbReference type="Proteomes" id="UP001066455">
    <property type="component" value="Unassembled WGS sequence"/>
</dbReference>
<evidence type="ECO:0000256" key="1">
    <source>
        <dbReference type="ARBA" id="ARBA00023125"/>
    </source>
</evidence>
<keyword evidence="1" id="KW-0238">DNA-binding</keyword>
<dbReference type="InterPro" id="IPR036390">
    <property type="entry name" value="WH_DNA-bd_sf"/>
</dbReference>
<accession>A0AA90J953</accession>
<dbReference type="PROSITE" id="PS50995">
    <property type="entry name" value="HTH_MARR_2"/>
    <property type="match status" value="1"/>
</dbReference>
<dbReference type="GO" id="GO:0006950">
    <property type="term" value="P:response to stress"/>
    <property type="evidence" value="ECO:0007669"/>
    <property type="project" value="TreeGrafter"/>
</dbReference>
<dbReference type="InterPro" id="IPR036388">
    <property type="entry name" value="WH-like_DNA-bd_sf"/>
</dbReference>
<dbReference type="RefSeq" id="WP_268306136.1">
    <property type="nucleotide sequence ID" value="NZ_JALAJI010000012.1"/>
</dbReference>
<dbReference type="EMBL" id="JALAXI010000019">
    <property type="protein sequence ID" value="MCY9282217.1"/>
    <property type="molecule type" value="Genomic_DNA"/>
</dbReference>
<dbReference type="InterPro" id="IPR039422">
    <property type="entry name" value="MarR/SlyA-like"/>
</dbReference>
<dbReference type="SUPFAM" id="SSF46785">
    <property type="entry name" value="Winged helix' DNA-binding domain"/>
    <property type="match status" value="1"/>
</dbReference>
<name>A0AA90J953_9BACI</name>
<dbReference type="GO" id="GO:0003677">
    <property type="term" value="F:DNA binding"/>
    <property type="evidence" value="ECO:0007669"/>
    <property type="project" value="UniProtKB-KW"/>
</dbReference>
<dbReference type="PANTHER" id="PTHR33164:SF89">
    <property type="entry name" value="MARR FAMILY REGULATORY PROTEIN"/>
    <property type="match status" value="1"/>
</dbReference>
<dbReference type="PANTHER" id="PTHR33164">
    <property type="entry name" value="TRANSCRIPTIONAL REGULATOR, MARR FAMILY"/>
    <property type="match status" value="1"/>
</dbReference>
<dbReference type="GO" id="GO:0003700">
    <property type="term" value="F:DNA-binding transcription factor activity"/>
    <property type="evidence" value="ECO:0007669"/>
    <property type="project" value="InterPro"/>
</dbReference>
<dbReference type="SMART" id="SM00347">
    <property type="entry name" value="HTH_MARR"/>
    <property type="match status" value="1"/>
</dbReference>
<evidence type="ECO:0000313" key="4">
    <source>
        <dbReference type="Proteomes" id="UP001066455"/>
    </source>
</evidence>
<feature type="domain" description="HTH marR-type" evidence="2">
    <location>
        <begin position="41"/>
        <end position="174"/>
    </location>
</feature>
<evidence type="ECO:0000259" key="2">
    <source>
        <dbReference type="PROSITE" id="PS50995"/>
    </source>
</evidence>